<dbReference type="PANTHER" id="PTHR44942">
    <property type="entry name" value="METHYLTRANSF_11 DOMAIN-CONTAINING PROTEIN"/>
    <property type="match status" value="1"/>
</dbReference>
<evidence type="ECO:0000256" key="2">
    <source>
        <dbReference type="ARBA" id="ARBA00022603"/>
    </source>
</evidence>
<feature type="domain" description="Methyltransferase type 11" evidence="4">
    <location>
        <begin position="43"/>
        <end position="134"/>
    </location>
</feature>
<dbReference type="Proteomes" id="UP000824205">
    <property type="component" value="Unassembled WGS sequence"/>
</dbReference>
<name>A0A9D1RBQ3_9FIRM</name>
<organism evidence="5 6">
    <name type="scientific">Candidatus Eubacterium faecipullorum</name>
    <dbReference type="NCBI Taxonomy" id="2838571"/>
    <lineage>
        <taxon>Bacteria</taxon>
        <taxon>Bacillati</taxon>
        <taxon>Bacillota</taxon>
        <taxon>Clostridia</taxon>
        <taxon>Eubacteriales</taxon>
        <taxon>Eubacteriaceae</taxon>
        <taxon>Eubacterium</taxon>
    </lineage>
</organism>
<dbReference type="InterPro" id="IPR051052">
    <property type="entry name" value="Diverse_substrate_MTase"/>
</dbReference>
<protein>
    <submittedName>
        <fullName evidence="5">Class I SAM-dependent methyltransferase</fullName>
    </submittedName>
</protein>
<evidence type="ECO:0000313" key="5">
    <source>
        <dbReference type="EMBL" id="HIW84934.1"/>
    </source>
</evidence>
<dbReference type="CDD" id="cd02440">
    <property type="entry name" value="AdoMet_MTases"/>
    <property type="match status" value="1"/>
</dbReference>
<dbReference type="PANTHER" id="PTHR44942:SF4">
    <property type="entry name" value="METHYLTRANSFERASE TYPE 11 DOMAIN-CONTAINING PROTEIN"/>
    <property type="match status" value="1"/>
</dbReference>
<dbReference type="SUPFAM" id="SSF53335">
    <property type="entry name" value="S-adenosyl-L-methionine-dependent methyltransferases"/>
    <property type="match status" value="1"/>
</dbReference>
<proteinExistence type="inferred from homology"/>
<dbReference type="GO" id="GO:0008757">
    <property type="term" value="F:S-adenosylmethionine-dependent methyltransferase activity"/>
    <property type="evidence" value="ECO:0007669"/>
    <property type="project" value="InterPro"/>
</dbReference>
<dbReference type="AlphaFoldDB" id="A0A9D1RBQ3"/>
<accession>A0A9D1RBQ3</accession>
<reference evidence="5" key="2">
    <citation type="submission" date="2021-04" db="EMBL/GenBank/DDBJ databases">
        <authorList>
            <person name="Gilroy R."/>
        </authorList>
    </citation>
    <scope>NUCLEOTIDE SEQUENCE</scope>
    <source>
        <strain evidence="5">421</strain>
    </source>
</reference>
<evidence type="ECO:0000259" key="4">
    <source>
        <dbReference type="Pfam" id="PF08241"/>
    </source>
</evidence>
<dbReference type="EMBL" id="DXGE01000001">
    <property type="protein sequence ID" value="HIW84934.1"/>
    <property type="molecule type" value="Genomic_DNA"/>
</dbReference>
<gene>
    <name evidence="5" type="ORF">IAA48_00405</name>
</gene>
<dbReference type="Pfam" id="PF08241">
    <property type="entry name" value="Methyltransf_11"/>
    <property type="match status" value="1"/>
</dbReference>
<dbReference type="InterPro" id="IPR029063">
    <property type="entry name" value="SAM-dependent_MTases_sf"/>
</dbReference>
<keyword evidence="3" id="KW-0808">Transferase</keyword>
<dbReference type="Gene3D" id="3.40.50.150">
    <property type="entry name" value="Vaccinia Virus protein VP39"/>
    <property type="match status" value="1"/>
</dbReference>
<evidence type="ECO:0000256" key="1">
    <source>
        <dbReference type="ARBA" id="ARBA00008361"/>
    </source>
</evidence>
<dbReference type="InterPro" id="IPR013216">
    <property type="entry name" value="Methyltransf_11"/>
</dbReference>
<sequence length="248" mass="27654">MNNTQKFSGKADAYASARPSYPNALYVYLKNEYDLGMDTVIADIASGTGKFTQPLLQAGCTVYAVEPNDDMRRQAEKLLGKYDHFISVNGSAENTGLTDHSVDFVSAAQAFHWFDAQLFKAECKRILKSNCKVFILYNSRDAEAPVTVRLAEVCRALCPDFKGFSGGMKSKNVESFFGGKFDFLTFKNDLDYTRKTFVERMLSSSYAPREEEENYPAFVSELGAVFDAFSKDGILHMPNNTQLYAGAL</sequence>
<comment type="similarity">
    <text evidence="1">Belongs to the methyltransferase superfamily.</text>
</comment>
<reference evidence="5" key="1">
    <citation type="journal article" date="2021" name="PeerJ">
        <title>Extensive microbial diversity within the chicken gut microbiome revealed by metagenomics and culture.</title>
        <authorList>
            <person name="Gilroy R."/>
            <person name="Ravi A."/>
            <person name="Getino M."/>
            <person name="Pursley I."/>
            <person name="Horton D.L."/>
            <person name="Alikhan N.F."/>
            <person name="Baker D."/>
            <person name="Gharbi K."/>
            <person name="Hall N."/>
            <person name="Watson M."/>
            <person name="Adriaenssens E.M."/>
            <person name="Foster-Nyarko E."/>
            <person name="Jarju S."/>
            <person name="Secka A."/>
            <person name="Antonio M."/>
            <person name="Oren A."/>
            <person name="Chaudhuri R.R."/>
            <person name="La Ragione R."/>
            <person name="Hildebrand F."/>
            <person name="Pallen M.J."/>
        </authorList>
    </citation>
    <scope>NUCLEOTIDE SEQUENCE</scope>
    <source>
        <strain evidence="5">421</strain>
    </source>
</reference>
<evidence type="ECO:0000313" key="6">
    <source>
        <dbReference type="Proteomes" id="UP000824205"/>
    </source>
</evidence>
<comment type="caution">
    <text evidence="5">The sequence shown here is derived from an EMBL/GenBank/DDBJ whole genome shotgun (WGS) entry which is preliminary data.</text>
</comment>
<dbReference type="GO" id="GO:0032259">
    <property type="term" value="P:methylation"/>
    <property type="evidence" value="ECO:0007669"/>
    <property type="project" value="UniProtKB-KW"/>
</dbReference>
<keyword evidence="2 5" id="KW-0489">Methyltransferase</keyword>
<evidence type="ECO:0000256" key="3">
    <source>
        <dbReference type="ARBA" id="ARBA00022679"/>
    </source>
</evidence>